<keyword evidence="2" id="KW-0732">Signal</keyword>
<accession>A0A4V2ZWT2</accession>
<evidence type="ECO:0000313" key="4">
    <source>
        <dbReference type="Proteomes" id="UP000295606"/>
    </source>
</evidence>
<feature type="chain" id="PRO_5020668580" evidence="2">
    <location>
        <begin position="23"/>
        <end position="89"/>
    </location>
</feature>
<evidence type="ECO:0000256" key="2">
    <source>
        <dbReference type="SAM" id="SignalP"/>
    </source>
</evidence>
<dbReference type="Pfam" id="PF13663">
    <property type="entry name" value="DUF4148"/>
    <property type="match status" value="1"/>
</dbReference>
<feature type="signal peptide" evidence="2">
    <location>
        <begin position="1"/>
        <end position="22"/>
    </location>
</feature>
<proteinExistence type="predicted"/>
<gene>
    <name evidence="3" type="ORF">E1N52_04260</name>
</gene>
<sequence>MNLSIKAAFVTAVVLVPALAFAQSSEPLTREQVRAQLVQLERAGYNPLADCVGECPEGLRHAEARVAQQQANASASYGPALNGTVQSGK</sequence>
<name>A0A4V2ZWT2_9BURK</name>
<feature type="region of interest" description="Disordered" evidence="1">
    <location>
        <begin position="70"/>
        <end position="89"/>
    </location>
</feature>
<dbReference type="EMBL" id="SMOD01000002">
    <property type="protein sequence ID" value="TDG10563.1"/>
    <property type="molecule type" value="Genomic_DNA"/>
</dbReference>
<dbReference type="RefSeq" id="WP_133180458.1">
    <property type="nucleotide sequence ID" value="NZ_SMOD01000002.1"/>
</dbReference>
<evidence type="ECO:0000313" key="3">
    <source>
        <dbReference type="EMBL" id="TDG10563.1"/>
    </source>
</evidence>
<organism evidence="3 4">
    <name type="scientific">Paraburkholderia guartelaensis</name>
    <dbReference type="NCBI Taxonomy" id="2546446"/>
    <lineage>
        <taxon>Bacteria</taxon>
        <taxon>Pseudomonadati</taxon>
        <taxon>Pseudomonadota</taxon>
        <taxon>Betaproteobacteria</taxon>
        <taxon>Burkholderiales</taxon>
        <taxon>Burkholderiaceae</taxon>
        <taxon>Paraburkholderia</taxon>
    </lineage>
</organism>
<comment type="caution">
    <text evidence="3">The sequence shown here is derived from an EMBL/GenBank/DDBJ whole genome shotgun (WGS) entry which is preliminary data.</text>
</comment>
<dbReference type="InterPro" id="IPR025421">
    <property type="entry name" value="DUF4148"/>
</dbReference>
<protein>
    <submittedName>
        <fullName evidence="3">DUF4148 domain-containing protein</fullName>
    </submittedName>
</protein>
<dbReference type="AlphaFoldDB" id="A0A4V2ZWT2"/>
<evidence type="ECO:0000256" key="1">
    <source>
        <dbReference type="SAM" id="MobiDB-lite"/>
    </source>
</evidence>
<reference evidence="3 4" key="1">
    <citation type="submission" date="2019-03" db="EMBL/GenBank/DDBJ databases">
        <title>Paraburkholderia sp. isolated from native Mimosa gymnas in Guartela State Park, Brazil.</title>
        <authorList>
            <person name="Paulitsch F."/>
            <person name="Hungria M."/>
            <person name="Delamuta J.R.M."/>
            <person name="Ribeiro R.A."/>
            <person name="Dall'Agnol R."/>
            <person name="Silva J.S.B."/>
        </authorList>
    </citation>
    <scope>NUCLEOTIDE SEQUENCE [LARGE SCALE GENOMIC DNA]</scope>
    <source>
        <strain evidence="3 4">CNPSo 3008</strain>
    </source>
</reference>
<dbReference type="OrthoDB" id="9102320at2"/>
<dbReference type="Proteomes" id="UP000295606">
    <property type="component" value="Unassembled WGS sequence"/>
</dbReference>